<evidence type="ECO:0000313" key="2">
    <source>
        <dbReference type="Proteomes" id="UP000789366"/>
    </source>
</evidence>
<dbReference type="Proteomes" id="UP000789366">
    <property type="component" value="Unassembled WGS sequence"/>
</dbReference>
<name>A0ACA9MI39_9GLOM</name>
<gene>
    <name evidence="1" type="ORF">SPELUC_LOCUS6838</name>
</gene>
<organism evidence="1 2">
    <name type="scientific">Cetraspora pellucida</name>
    <dbReference type="NCBI Taxonomy" id="1433469"/>
    <lineage>
        <taxon>Eukaryota</taxon>
        <taxon>Fungi</taxon>
        <taxon>Fungi incertae sedis</taxon>
        <taxon>Mucoromycota</taxon>
        <taxon>Glomeromycotina</taxon>
        <taxon>Glomeromycetes</taxon>
        <taxon>Diversisporales</taxon>
        <taxon>Gigasporaceae</taxon>
        <taxon>Cetraspora</taxon>
    </lineage>
</organism>
<comment type="caution">
    <text evidence="1">The sequence shown here is derived from an EMBL/GenBank/DDBJ whole genome shotgun (WGS) entry which is preliminary data.</text>
</comment>
<sequence length="224" mass="25627">MKRALTVSIKFQDLASERALFQRFTEDDDIVEKIKEEAKTKLENLFSINELDDDVVKSLKTQKKDDLLNANTYEEGEIDKLQKKLGVDVLELDGLIDTAMALKTAKEKYKKERLDEELPSDADIDSDSELPANFKEEAKLIREEKAIELTPTPTTTMGEIKKHLTETLQNFGKTVAKEMKPKIENAIKTDTLDGYRELDKEWGQNKADTEGQVEYNADREYMAT</sequence>
<reference evidence="1" key="1">
    <citation type="submission" date="2021-06" db="EMBL/GenBank/DDBJ databases">
        <authorList>
            <person name="Kallberg Y."/>
            <person name="Tangrot J."/>
            <person name="Rosling A."/>
        </authorList>
    </citation>
    <scope>NUCLEOTIDE SEQUENCE</scope>
    <source>
        <strain evidence="1">28 12/20/2015</strain>
    </source>
</reference>
<protein>
    <submittedName>
        <fullName evidence="1">996_t:CDS:1</fullName>
    </submittedName>
</protein>
<keyword evidence="2" id="KW-1185">Reference proteome</keyword>
<proteinExistence type="predicted"/>
<dbReference type="EMBL" id="CAJVPW010008410">
    <property type="protein sequence ID" value="CAG8593404.1"/>
    <property type="molecule type" value="Genomic_DNA"/>
</dbReference>
<evidence type="ECO:0000313" key="1">
    <source>
        <dbReference type="EMBL" id="CAG8593404.1"/>
    </source>
</evidence>
<accession>A0ACA9MI39</accession>